<proteinExistence type="predicted"/>
<reference evidence="1" key="1">
    <citation type="submission" date="2018-02" db="EMBL/GenBank/DDBJ databases">
        <title>Rhizophora mucronata_Transcriptome.</title>
        <authorList>
            <person name="Meera S.P."/>
            <person name="Sreeshan A."/>
            <person name="Augustine A."/>
        </authorList>
    </citation>
    <scope>NUCLEOTIDE SEQUENCE</scope>
    <source>
        <tissue evidence="1">Leaf</tissue>
    </source>
</reference>
<evidence type="ECO:0000313" key="1">
    <source>
        <dbReference type="EMBL" id="MBW86163.1"/>
    </source>
</evidence>
<dbReference type="AlphaFoldDB" id="A0A2P2IY61"/>
<name>A0A2P2IY61_RHIMU</name>
<organism evidence="1">
    <name type="scientific">Rhizophora mucronata</name>
    <name type="common">Asiatic mangrove</name>
    <dbReference type="NCBI Taxonomy" id="61149"/>
    <lineage>
        <taxon>Eukaryota</taxon>
        <taxon>Viridiplantae</taxon>
        <taxon>Streptophyta</taxon>
        <taxon>Embryophyta</taxon>
        <taxon>Tracheophyta</taxon>
        <taxon>Spermatophyta</taxon>
        <taxon>Magnoliopsida</taxon>
        <taxon>eudicotyledons</taxon>
        <taxon>Gunneridae</taxon>
        <taxon>Pentapetalae</taxon>
        <taxon>rosids</taxon>
        <taxon>fabids</taxon>
        <taxon>Malpighiales</taxon>
        <taxon>Rhizophoraceae</taxon>
        <taxon>Rhizophora</taxon>
    </lineage>
</organism>
<sequence length="32" mass="3950">MYQSMREFLQPTCVNQPYRLFKTISEPKEQQQ</sequence>
<protein>
    <submittedName>
        <fullName evidence="1">Uncharacterized protein</fullName>
    </submittedName>
</protein>
<accession>A0A2P2IY61</accession>
<dbReference type="EMBL" id="GGEC01005680">
    <property type="protein sequence ID" value="MBW86163.1"/>
    <property type="molecule type" value="Transcribed_RNA"/>
</dbReference>